<sequence>MSSKITLLSDLCHLEYDAVAAYEETLEKIKEDNLKRTIAAFCKEHREHIVNLNELLEQNDAQKVTNTDLKEVLTKGKVMIAAMINDKAILEAMHMNENVTTEAYEKALKNDQLTISERAVIEKHYEDEKLHKDWFAEMVQKR</sequence>
<dbReference type="SUPFAM" id="SSF47240">
    <property type="entry name" value="Ferritin-like"/>
    <property type="match status" value="1"/>
</dbReference>
<organism evidence="2 3">
    <name type="scientific">Alteromonas ponticola</name>
    <dbReference type="NCBI Taxonomy" id="2720613"/>
    <lineage>
        <taxon>Bacteria</taxon>
        <taxon>Pseudomonadati</taxon>
        <taxon>Pseudomonadota</taxon>
        <taxon>Gammaproteobacteria</taxon>
        <taxon>Alteromonadales</taxon>
        <taxon>Alteromonadaceae</taxon>
        <taxon>Alteromonas/Salinimonas group</taxon>
        <taxon>Alteromonas</taxon>
    </lineage>
</organism>
<proteinExistence type="predicted"/>
<dbReference type="Gene3D" id="1.20.1260.10">
    <property type="match status" value="1"/>
</dbReference>
<dbReference type="Pfam" id="PF09537">
    <property type="entry name" value="DUF2383"/>
    <property type="match status" value="1"/>
</dbReference>
<dbReference type="CDD" id="cd00657">
    <property type="entry name" value="Ferritin_like"/>
    <property type="match status" value="1"/>
</dbReference>
<dbReference type="InterPro" id="IPR009078">
    <property type="entry name" value="Ferritin-like_SF"/>
</dbReference>
<dbReference type="Proteomes" id="UP000709336">
    <property type="component" value="Unassembled WGS sequence"/>
</dbReference>
<dbReference type="EMBL" id="JAATNW010000005">
    <property type="protein sequence ID" value="NMH60580.1"/>
    <property type="molecule type" value="Genomic_DNA"/>
</dbReference>
<evidence type="ECO:0000313" key="2">
    <source>
        <dbReference type="EMBL" id="NMH60580.1"/>
    </source>
</evidence>
<accession>A0ABX1R5Q8</accession>
<comment type="caution">
    <text evidence="2">The sequence shown here is derived from an EMBL/GenBank/DDBJ whole genome shotgun (WGS) entry which is preliminary data.</text>
</comment>
<feature type="domain" description="DUF2383" evidence="1">
    <location>
        <begin position="5"/>
        <end position="109"/>
    </location>
</feature>
<evidence type="ECO:0000313" key="3">
    <source>
        <dbReference type="Proteomes" id="UP000709336"/>
    </source>
</evidence>
<dbReference type="RefSeq" id="WP_169211122.1">
    <property type="nucleotide sequence ID" value="NZ_JAATNW010000005.1"/>
</dbReference>
<gene>
    <name evidence="2" type="ORF">HCJ96_11150</name>
</gene>
<evidence type="ECO:0000259" key="1">
    <source>
        <dbReference type="Pfam" id="PF09537"/>
    </source>
</evidence>
<protein>
    <submittedName>
        <fullName evidence="2">DUF892 family protein</fullName>
    </submittedName>
</protein>
<dbReference type="InterPro" id="IPR019052">
    <property type="entry name" value="DUF2383"/>
</dbReference>
<name>A0ABX1R5Q8_9ALTE</name>
<keyword evidence="3" id="KW-1185">Reference proteome</keyword>
<reference evidence="2 3" key="1">
    <citation type="submission" date="2020-03" db="EMBL/GenBank/DDBJ databases">
        <title>Alteromonas ponticola sp. nov., isolated from seawater.</title>
        <authorList>
            <person name="Yoon J.-H."/>
            <person name="Kim Y.-O."/>
        </authorList>
    </citation>
    <scope>NUCLEOTIDE SEQUENCE [LARGE SCALE GENOMIC DNA]</scope>
    <source>
        <strain evidence="2 3">MYP5</strain>
    </source>
</reference>
<dbReference type="InterPro" id="IPR012347">
    <property type="entry name" value="Ferritin-like"/>
</dbReference>